<dbReference type="Proteomes" id="UP000655208">
    <property type="component" value="Unassembled WGS sequence"/>
</dbReference>
<accession>A0A917TB41</accession>
<evidence type="ECO:0008006" key="3">
    <source>
        <dbReference type="Google" id="ProtNLM"/>
    </source>
</evidence>
<reference evidence="1" key="2">
    <citation type="submission" date="2020-09" db="EMBL/GenBank/DDBJ databases">
        <authorList>
            <person name="Sun Q."/>
            <person name="Zhou Y."/>
        </authorList>
    </citation>
    <scope>NUCLEOTIDE SEQUENCE</scope>
    <source>
        <strain evidence="1">CGMCC 4.7308</strain>
    </source>
</reference>
<gene>
    <name evidence="1" type="ORF">GCM10011594_40330</name>
</gene>
<reference evidence="1" key="1">
    <citation type="journal article" date="2014" name="Int. J. Syst. Evol. Microbiol.">
        <title>Complete genome sequence of Corynebacterium casei LMG S-19264T (=DSM 44701T), isolated from a smear-ripened cheese.</title>
        <authorList>
            <consortium name="US DOE Joint Genome Institute (JGI-PGF)"/>
            <person name="Walter F."/>
            <person name="Albersmeier A."/>
            <person name="Kalinowski J."/>
            <person name="Ruckert C."/>
        </authorList>
    </citation>
    <scope>NUCLEOTIDE SEQUENCE</scope>
    <source>
        <strain evidence="1">CGMCC 4.7308</strain>
    </source>
</reference>
<protein>
    <recommendedName>
        <fullName evidence="3">Nucleotidyltransferase domain-containing protein</fullName>
    </recommendedName>
</protein>
<dbReference type="AlphaFoldDB" id="A0A917TB41"/>
<evidence type="ECO:0000313" key="1">
    <source>
        <dbReference type="EMBL" id="GGM16236.1"/>
    </source>
</evidence>
<comment type="caution">
    <text evidence="1">The sequence shown here is derived from an EMBL/GenBank/DDBJ whole genome shotgun (WGS) entry which is preliminary data.</text>
</comment>
<organism evidence="1 2">
    <name type="scientific">Nakamurella endophytica</name>
    <dbReference type="NCBI Taxonomy" id="1748367"/>
    <lineage>
        <taxon>Bacteria</taxon>
        <taxon>Bacillati</taxon>
        <taxon>Actinomycetota</taxon>
        <taxon>Actinomycetes</taxon>
        <taxon>Nakamurellales</taxon>
        <taxon>Nakamurellaceae</taxon>
        <taxon>Nakamurella</taxon>
    </lineage>
</organism>
<keyword evidence="2" id="KW-1185">Reference proteome</keyword>
<dbReference type="EMBL" id="BMNA01000015">
    <property type="protein sequence ID" value="GGM16236.1"/>
    <property type="molecule type" value="Genomic_DNA"/>
</dbReference>
<sequence>MTTGSPHPSDVDLALVYEPGHREAALNVRERLRAAVHRHVGLPCDFVVVSRVEAEAERRQPQLRDDVFANLDDTLAHR</sequence>
<name>A0A917TB41_9ACTN</name>
<evidence type="ECO:0000313" key="2">
    <source>
        <dbReference type="Proteomes" id="UP000655208"/>
    </source>
</evidence>
<proteinExistence type="predicted"/>